<accession>A0A372LA28</accession>
<dbReference type="Pfam" id="PF13276">
    <property type="entry name" value="HTH_21"/>
    <property type="match status" value="1"/>
</dbReference>
<keyword evidence="4" id="KW-1185">Reference proteome</keyword>
<feature type="domain" description="Integrase catalytic" evidence="2">
    <location>
        <begin position="125"/>
        <end position="289"/>
    </location>
</feature>
<dbReference type="AlphaFoldDB" id="A0A372LA28"/>
<dbReference type="PANTHER" id="PTHR46889:SF4">
    <property type="entry name" value="TRANSPOSASE INSO FOR INSERTION SEQUENCE ELEMENT IS911B-RELATED"/>
    <property type="match status" value="1"/>
</dbReference>
<dbReference type="InterPro" id="IPR036397">
    <property type="entry name" value="RNaseH_sf"/>
</dbReference>
<proteinExistence type="predicted"/>
<dbReference type="InterPro" id="IPR050900">
    <property type="entry name" value="Transposase_IS3/IS150/IS904"/>
</dbReference>
<evidence type="ECO:0000313" key="4">
    <source>
        <dbReference type="Proteomes" id="UP000262939"/>
    </source>
</evidence>
<dbReference type="Pfam" id="PF00665">
    <property type="entry name" value="rve"/>
    <property type="match status" value="1"/>
</dbReference>
<sequence length="292" mass="34007">MSKKFEAISFLRKDYSVTLLCRILGVSKSGYYAYIKRPKRKVPSGDRQLLTKIKRAYALHKGTYGAKRITGYLKAKGTIVNHKKVARIMKEANIKATIRRSKTTKKTKAQAAGYVYEHLLKRDFHANHPNQKWVTDMTEIQIGQEKFYISAIMDLFNREVIAFELSSSPNQELIKATVETSRKKRKLKNVEGIIIHSDQGSVYRSFDYHQLGQTLRFTASMSRKANCWDNAVIESFFSHLKVEYPCFFPNIQVQTLQQDLNHYIRYFNEKRTQYKLGSVSPKTYYLNYQKAV</sequence>
<dbReference type="PROSITE" id="PS50994">
    <property type="entry name" value="INTEGRASE"/>
    <property type="match status" value="1"/>
</dbReference>
<dbReference type="InterPro" id="IPR001584">
    <property type="entry name" value="Integrase_cat-core"/>
</dbReference>
<dbReference type="Proteomes" id="UP000262939">
    <property type="component" value="Unassembled WGS sequence"/>
</dbReference>
<name>A0A372LA28_9BACI</name>
<dbReference type="InterPro" id="IPR025948">
    <property type="entry name" value="HTH-like_dom"/>
</dbReference>
<dbReference type="GO" id="GO:0003676">
    <property type="term" value="F:nucleic acid binding"/>
    <property type="evidence" value="ECO:0007669"/>
    <property type="project" value="InterPro"/>
</dbReference>
<dbReference type="EMBL" id="QVTD01000010">
    <property type="protein sequence ID" value="RFU62468.1"/>
    <property type="molecule type" value="Genomic_DNA"/>
</dbReference>
<reference evidence="3 4" key="1">
    <citation type="submission" date="2018-08" db="EMBL/GenBank/DDBJ databases">
        <title>Bacillus chawlae sp. nov., Bacillus glennii sp. nov., and Bacillus saganii sp. nov. Isolated from the Vehicle Assembly Building at Kennedy Space Center where the Viking Spacecraft were Assembled.</title>
        <authorList>
            <person name="Seuylemezian A."/>
            <person name="Vaishampayan P."/>
        </authorList>
    </citation>
    <scope>NUCLEOTIDE SEQUENCE [LARGE SCALE GENOMIC DNA]</scope>
    <source>
        <strain evidence="3 4">V44-8</strain>
    </source>
</reference>
<dbReference type="SUPFAM" id="SSF53098">
    <property type="entry name" value="Ribonuclease H-like"/>
    <property type="match status" value="1"/>
</dbReference>
<organism evidence="3 4">
    <name type="scientific">Peribacillus glennii</name>
    <dbReference type="NCBI Taxonomy" id="2303991"/>
    <lineage>
        <taxon>Bacteria</taxon>
        <taxon>Bacillati</taxon>
        <taxon>Bacillota</taxon>
        <taxon>Bacilli</taxon>
        <taxon>Bacillales</taxon>
        <taxon>Bacillaceae</taxon>
        <taxon>Peribacillus</taxon>
    </lineage>
</organism>
<evidence type="ECO:0000256" key="1">
    <source>
        <dbReference type="ARBA" id="ARBA00002286"/>
    </source>
</evidence>
<dbReference type="RefSeq" id="WP_117323364.1">
    <property type="nucleotide sequence ID" value="NZ_QVTD01000010.1"/>
</dbReference>
<comment type="caution">
    <text evidence="3">The sequence shown here is derived from an EMBL/GenBank/DDBJ whole genome shotgun (WGS) entry which is preliminary data.</text>
</comment>
<comment type="function">
    <text evidence="1">Involved in the transposition of the insertion sequence.</text>
</comment>
<gene>
    <name evidence="3" type="ORF">D0466_14990</name>
</gene>
<dbReference type="GO" id="GO:0015074">
    <property type="term" value="P:DNA integration"/>
    <property type="evidence" value="ECO:0007669"/>
    <property type="project" value="InterPro"/>
</dbReference>
<dbReference type="NCBIfam" id="NF033516">
    <property type="entry name" value="transpos_IS3"/>
    <property type="match status" value="1"/>
</dbReference>
<dbReference type="InterPro" id="IPR012337">
    <property type="entry name" value="RNaseH-like_sf"/>
</dbReference>
<protein>
    <submittedName>
        <fullName evidence="3">IS3 family transposase</fullName>
    </submittedName>
</protein>
<dbReference type="InterPro" id="IPR048020">
    <property type="entry name" value="Transpos_IS3"/>
</dbReference>
<evidence type="ECO:0000313" key="3">
    <source>
        <dbReference type="EMBL" id="RFU62468.1"/>
    </source>
</evidence>
<dbReference type="OrthoDB" id="9781005at2"/>
<dbReference type="PANTHER" id="PTHR46889">
    <property type="entry name" value="TRANSPOSASE INSF FOR INSERTION SEQUENCE IS3B-RELATED"/>
    <property type="match status" value="1"/>
</dbReference>
<evidence type="ECO:0000259" key="2">
    <source>
        <dbReference type="PROSITE" id="PS50994"/>
    </source>
</evidence>
<dbReference type="Pfam" id="PF13333">
    <property type="entry name" value="rve_2"/>
    <property type="match status" value="1"/>
</dbReference>
<dbReference type="Gene3D" id="3.30.420.10">
    <property type="entry name" value="Ribonuclease H-like superfamily/Ribonuclease H"/>
    <property type="match status" value="1"/>
</dbReference>